<evidence type="ECO:0000313" key="1">
    <source>
        <dbReference type="EMBL" id="CZT53541.1"/>
    </source>
</evidence>
<dbReference type="EMBL" id="FJVC01002087">
    <property type="protein sequence ID" value="CZT53541.1"/>
    <property type="molecule type" value="Genomic_DNA"/>
</dbReference>
<accession>A0A1E1MWT8</accession>
<name>A0A1E1MWT8_RHYSE</name>
<organism evidence="1 2">
    <name type="scientific">Rhynchosporium secalis</name>
    <name type="common">Barley scald fungus</name>
    <dbReference type="NCBI Taxonomy" id="38038"/>
    <lineage>
        <taxon>Eukaryota</taxon>
        <taxon>Fungi</taxon>
        <taxon>Dikarya</taxon>
        <taxon>Ascomycota</taxon>
        <taxon>Pezizomycotina</taxon>
        <taxon>Leotiomycetes</taxon>
        <taxon>Helotiales</taxon>
        <taxon>Ploettnerulaceae</taxon>
        <taxon>Rhynchosporium</taxon>
    </lineage>
</organism>
<protein>
    <submittedName>
        <fullName evidence="1">Uncharacterized protein</fullName>
    </submittedName>
</protein>
<sequence>MAFLQDPGTYLYLGSMNMFHEVASQLYDTIESRHTAFITDNVTPDFEMYDPSSTPPLCPTKCVPPDEYPGACRAPDFPPAPIIS</sequence>
<gene>
    <name evidence="1" type="ORF">RSE6_15198</name>
</gene>
<dbReference type="AlphaFoldDB" id="A0A1E1MWT8"/>
<reference evidence="2" key="1">
    <citation type="submission" date="2016-03" db="EMBL/GenBank/DDBJ databases">
        <authorList>
            <person name="Guldener U."/>
        </authorList>
    </citation>
    <scope>NUCLEOTIDE SEQUENCE [LARGE SCALE GENOMIC DNA]</scope>
</reference>
<proteinExistence type="predicted"/>
<dbReference type="Proteomes" id="UP000177625">
    <property type="component" value="Unassembled WGS sequence"/>
</dbReference>
<keyword evidence="2" id="KW-1185">Reference proteome</keyword>
<evidence type="ECO:0000313" key="2">
    <source>
        <dbReference type="Proteomes" id="UP000177625"/>
    </source>
</evidence>